<dbReference type="GO" id="GO:0005524">
    <property type="term" value="F:ATP binding"/>
    <property type="evidence" value="ECO:0007669"/>
    <property type="project" value="InterPro"/>
</dbReference>
<dbReference type="Proteomes" id="UP000265703">
    <property type="component" value="Unassembled WGS sequence"/>
</dbReference>
<gene>
    <name evidence="2" type="ORF">C1645_833751</name>
</gene>
<protein>
    <submittedName>
        <fullName evidence="2">Kinase-like domain-containing protein</fullName>
    </submittedName>
</protein>
<dbReference type="Gene3D" id="1.10.510.10">
    <property type="entry name" value="Transferase(Phosphotransferase) domain 1"/>
    <property type="match status" value="1"/>
</dbReference>
<organism evidence="2 3">
    <name type="scientific">Glomus cerebriforme</name>
    <dbReference type="NCBI Taxonomy" id="658196"/>
    <lineage>
        <taxon>Eukaryota</taxon>
        <taxon>Fungi</taxon>
        <taxon>Fungi incertae sedis</taxon>
        <taxon>Mucoromycota</taxon>
        <taxon>Glomeromycotina</taxon>
        <taxon>Glomeromycetes</taxon>
        <taxon>Glomerales</taxon>
        <taxon>Glomeraceae</taxon>
        <taxon>Glomus</taxon>
    </lineage>
</organism>
<comment type="caution">
    <text evidence="2">The sequence shown here is derived from an EMBL/GenBank/DDBJ whole genome shotgun (WGS) entry which is preliminary data.</text>
</comment>
<dbReference type="InterPro" id="IPR000719">
    <property type="entry name" value="Prot_kinase_dom"/>
</dbReference>
<proteinExistence type="predicted"/>
<dbReference type="SUPFAM" id="SSF56112">
    <property type="entry name" value="Protein kinase-like (PK-like)"/>
    <property type="match status" value="1"/>
</dbReference>
<keyword evidence="2" id="KW-0808">Transferase</keyword>
<accession>A0A397SHP7</accession>
<sequence length="473" mass="55548">MEQKYLSDDVFEQIKDFNDYYYLTEEQKLLIDKLIINEELKSRYKYYGLCNECKQPNIDFNWCQSSVEHYQQNFKNWTSENSKVDKFIQESQINAKNENEKLEWIKYDKFENIEYITKGGFGTIYKASWKDKFIWDDKFNKINKPVALKSLNNSKNITFEFLNEINLYLKMNGTAEVIKIHGITKDPKTSNFMMVMDYANKGNLRQRLNSDFNSLSWSDKLGILRDIAYGLNVIHEKGLTHRDFHSGNILGKDAYFGYTRITDLGLCKPANEKHDKVYGVLPYVAPEVLRGKKYTQESDVYSFGIIIYEVINGLPPYYDIPHEEFLALKICQGLRPSFNIKVPQLIMYNISWEEDSEIVEADEINKKQPSFTKSDNKLTYTTHHQAIYTSRLLNFNNLPDPKNADDEEKYSRPSQNNLAHQFKEFERSLNITKKDSPQPNIKINPNSWLLWASRISYIRAVDSDQAKISPRYS</sequence>
<dbReference type="PANTHER" id="PTHR23257:SF974">
    <property type="entry name" value="RECEPTOR-INTERACTING SERINE_THREONINE-PROTEIN KINASE 3"/>
    <property type="match status" value="1"/>
</dbReference>
<dbReference type="GO" id="GO:0007165">
    <property type="term" value="P:signal transduction"/>
    <property type="evidence" value="ECO:0007669"/>
    <property type="project" value="TreeGrafter"/>
</dbReference>
<keyword evidence="2" id="KW-0418">Kinase</keyword>
<dbReference type="GO" id="GO:0005737">
    <property type="term" value="C:cytoplasm"/>
    <property type="evidence" value="ECO:0007669"/>
    <property type="project" value="TreeGrafter"/>
</dbReference>
<dbReference type="AlphaFoldDB" id="A0A397SHP7"/>
<keyword evidence="3" id="KW-1185">Reference proteome</keyword>
<dbReference type="Pfam" id="PF07714">
    <property type="entry name" value="PK_Tyr_Ser-Thr"/>
    <property type="match status" value="1"/>
</dbReference>
<dbReference type="GO" id="GO:0004672">
    <property type="term" value="F:protein kinase activity"/>
    <property type="evidence" value="ECO:0007669"/>
    <property type="project" value="InterPro"/>
</dbReference>
<dbReference type="PANTHER" id="PTHR23257">
    <property type="entry name" value="SERINE-THREONINE PROTEIN KINASE"/>
    <property type="match status" value="1"/>
</dbReference>
<dbReference type="InterPro" id="IPR050167">
    <property type="entry name" value="Ser_Thr_protein_kinase"/>
</dbReference>
<dbReference type="OrthoDB" id="4062651at2759"/>
<feature type="domain" description="Protein kinase" evidence="1">
    <location>
        <begin position="110"/>
        <end position="371"/>
    </location>
</feature>
<dbReference type="STRING" id="658196.A0A397SHP7"/>
<evidence type="ECO:0000313" key="3">
    <source>
        <dbReference type="Proteomes" id="UP000265703"/>
    </source>
</evidence>
<dbReference type="PROSITE" id="PS50011">
    <property type="entry name" value="PROTEIN_KINASE_DOM"/>
    <property type="match status" value="1"/>
</dbReference>
<dbReference type="InterPro" id="IPR011009">
    <property type="entry name" value="Kinase-like_dom_sf"/>
</dbReference>
<dbReference type="EMBL" id="QKYT01000567">
    <property type="protein sequence ID" value="RIA83497.1"/>
    <property type="molecule type" value="Genomic_DNA"/>
</dbReference>
<dbReference type="InterPro" id="IPR001245">
    <property type="entry name" value="Ser-Thr/Tyr_kinase_cat_dom"/>
</dbReference>
<evidence type="ECO:0000259" key="1">
    <source>
        <dbReference type="PROSITE" id="PS50011"/>
    </source>
</evidence>
<reference evidence="2 3" key="1">
    <citation type="submission" date="2018-06" db="EMBL/GenBank/DDBJ databases">
        <title>Comparative genomics reveals the genomic features of Rhizophagus irregularis, R. cerebriforme, R. diaphanum and Gigaspora rosea, and their symbiotic lifestyle signature.</title>
        <authorList>
            <person name="Morin E."/>
            <person name="San Clemente H."/>
            <person name="Chen E.C.H."/>
            <person name="De La Providencia I."/>
            <person name="Hainaut M."/>
            <person name="Kuo A."/>
            <person name="Kohler A."/>
            <person name="Murat C."/>
            <person name="Tang N."/>
            <person name="Roy S."/>
            <person name="Loubradou J."/>
            <person name="Henrissat B."/>
            <person name="Grigoriev I.V."/>
            <person name="Corradi N."/>
            <person name="Roux C."/>
            <person name="Martin F.M."/>
        </authorList>
    </citation>
    <scope>NUCLEOTIDE SEQUENCE [LARGE SCALE GENOMIC DNA]</scope>
    <source>
        <strain evidence="2 3">DAOM 227022</strain>
    </source>
</reference>
<name>A0A397SHP7_9GLOM</name>
<evidence type="ECO:0000313" key="2">
    <source>
        <dbReference type="EMBL" id="RIA83497.1"/>
    </source>
</evidence>